<accession>A0A2S7Y539</accession>
<dbReference type="PANTHER" id="PTHR43431:SF7">
    <property type="entry name" value="OXIDOREDUCTASE, SHORT CHAIN DEHYDROGENASE_REDUCTASE FAMILY (AFU_ORTHOLOGUE AFUA_5G14000)"/>
    <property type="match status" value="1"/>
</dbReference>
<dbReference type="InterPro" id="IPR036291">
    <property type="entry name" value="NAD(P)-bd_dom_sf"/>
</dbReference>
<organism evidence="1 2">
    <name type="scientific">Beauveria bassiana</name>
    <name type="common">White muscardine disease fungus</name>
    <name type="synonym">Tritirachium shiotae</name>
    <dbReference type="NCBI Taxonomy" id="176275"/>
    <lineage>
        <taxon>Eukaryota</taxon>
        <taxon>Fungi</taxon>
        <taxon>Dikarya</taxon>
        <taxon>Ascomycota</taxon>
        <taxon>Pezizomycotina</taxon>
        <taxon>Sordariomycetes</taxon>
        <taxon>Hypocreomycetidae</taxon>
        <taxon>Hypocreales</taxon>
        <taxon>Cordycipitaceae</taxon>
        <taxon>Beauveria</taxon>
    </lineage>
</organism>
<dbReference type="SUPFAM" id="SSF51735">
    <property type="entry name" value="NAD(P)-binding Rossmann-fold domains"/>
    <property type="match status" value="1"/>
</dbReference>
<dbReference type="InterPro" id="IPR002347">
    <property type="entry name" value="SDR_fam"/>
</dbReference>
<comment type="caution">
    <text evidence="1">The sequence shown here is derived from an EMBL/GenBank/DDBJ whole genome shotgun (WGS) entry which is preliminary data.</text>
</comment>
<dbReference type="Pfam" id="PF13561">
    <property type="entry name" value="adh_short_C2"/>
    <property type="match status" value="1"/>
</dbReference>
<dbReference type="OrthoDB" id="4868728at2759"/>
<evidence type="ECO:0000313" key="2">
    <source>
        <dbReference type="Proteomes" id="UP000237441"/>
    </source>
</evidence>
<dbReference type="PANTHER" id="PTHR43431">
    <property type="entry name" value="OXIDOREDUCTASE, SHORT CHAIN DEHYDROGENASE/REDUCTASE FAMILY (AFU_ORTHOLOGUE AFUA_5G14000)"/>
    <property type="match status" value="1"/>
</dbReference>
<dbReference type="AlphaFoldDB" id="A0A2S7Y539"/>
<name>A0A2S7Y539_BEABA</name>
<dbReference type="Proteomes" id="UP000237441">
    <property type="component" value="Unassembled WGS sequence"/>
</dbReference>
<reference evidence="1 2" key="1">
    <citation type="submission" date="2016-07" db="EMBL/GenBank/DDBJ databases">
        <title>Comparative genomics of the entomopathogenic fungus Beauveria bassiana.</title>
        <authorList>
            <person name="Valero Jimenez C.A."/>
            <person name="Zwaan B.J."/>
            <person name="Van Kan J.A."/>
            <person name="Takken W."/>
            <person name="Debets A.J."/>
            <person name="Schoustra S.E."/>
            <person name="Koenraadt C.J."/>
        </authorList>
    </citation>
    <scope>NUCLEOTIDE SEQUENCE [LARGE SCALE GENOMIC DNA]</scope>
    <source>
        <strain evidence="1 2">ARSEF 8028</strain>
    </source>
</reference>
<dbReference type="Gene3D" id="3.40.50.720">
    <property type="entry name" value="NAD(P)-binding Rossmann-like Domain"/>
    <property type="match status" value="1"/>
</dbReference>
<protein>
    <recommendedName>
        <fullName evidence="3">Oxidoreductase, short chain dehydrogenase/reductase family</fullName>
    </recommendedName>
</protein>
<sequence>MMPSLVTGQLFWLRPQIRPCCHFLSSTAFLYQHRIASTSHYIIKLLLGFGQTPLLPPYNPKTHLFTMSSPFVIVFAAGQDEVNQEIARQFAPHHPIALLCPPSHNLKAAVSAAHAAGGEAVLFETDLSSVESVKASVASASAQFGKQCAAAIFQVRAEPADVPFLEQPTAQFRAATTTQIASAYAFSQAVMPLLTYGGGNAEFPATLAFVGSAGASRSDKIVENALVALSRSLGREYGKKYIHVAHVKFNKGAVAGSKTLNTGADGGARVAETLWHLYTQPFNCFANELII</sequence>
<evidence type="ECO:0008006" key="3">
    <source>
        <dbReference type="Google" id="ProtNLM"/>
    </source>
</evidence>
<dbReference type="EMBL" id="JRHA01000002">
    <property type="protein sequence ID" value="PQK10982.1"/>
    <property type="molecule type" value="Genomic_DNA"/>
</dbReference>
<proteinExistence type="predicted"/>
<evidence type="ECO:0000313" key="1">
    <source>
        <dbReference type="EMBL" id="PQK10982.1"/>
    </source>
</evidence>
<gene>
    <name evidence="1" type="ORF">BB8028_0002g13000</name>
</gene>